<keyword evidence="4" id="KW-0223">Dioxygenase</keyword>
<keyword evidence="3" id="KW-0408">Iron</keyword>
<dbReference type="EMBL" id="IACT01004730">
    <property type="protein sequence ID" value="LAC23910.1"/>
    <property type="molecule type" value="mRNA"/>
</dbReference>
<dbReference type="Pfam" id="PF07847">
    <property type="entry name" value="PCO_ADO"/>
    <property type="match status" value="1"/>
</dbReference>
<dbReference type="EMBL" id="IACF01004328">
    <property type="protein sequence ID" value="LAB69922.1"/>
    <property type="molecule type" value="mRNA"/>
</dbReference>
<evidence type="ECO:0000256" key="1">
    <source>
        <dbReference type="ARBA" id="ARBA00022723"/>
    </source>
</evidence>
<protein>
    <submittedName>
        <fullName evidence="4">2-aminoethanethiol dioxygenase-like</fullName>
    </submittedName>
</protein>
<evidence type="ECO:0000313" key="5">
    <source>
        <dbReference type="EMBL" id="LAC23910.1"/>
    </source>
</evidence>
<organism evidence="4">
    <name type="scientific">Hirondellea gigas</name>
    <dbReference type="NCBI Taxonomy" id="1518452"/>
    <lineage>
        <taxon>Eukaryota</taxon>
        <taxon>Metazoa</taxon>
        <taxon>Ecdysozoa</taxon>
        <taxon>Arthropoda</taxon>
        <taxon>Crustacea</taxon>
        <taxon>Multicrustacea</taxon>
        <taxon>Malacostraca</taxon>
        <taxon>Eumalacostraca</taxon>
        <taxon>Peracarida</taxon>
        <taxon>Amphipoda</taxon>
        <taxon>Amphilochidea</taxon>
        <taxon>Lysianassida</taxon>
        <taxon>Lysianassidira</taxon>
        <taxon>Lysianassoidea</taxon>
        <taxon>Lysianassidae</taxon>
        <taxon>Hirondellea</taxon>
    </lineage>
</organism>
<evidence type="ECO:0000256" key="2">
    <source>
        <dbReference type="ARBA" id="ARBA00023002"/>
    </source>
</evidence>
<keyword evidence="2" id="KW-0560">Oxidoreductase</keyword>
<evidence type="ECO:0000313" key="4">
    <source>
        <dbReference type="EMBL" id="LAB69922.1"/>
    </source>
</evidence>
<dbReference type="GO" id="GO:0046872">
    <property type="term" value="F:metal ion binding"/>
    <property type="evidence" value="ECO:0007669"/>
    <property type="project" value="UniProtKB-KW"/>
</dbReference>
<reference evidence="4" key="2">
    <citation type="journal article" date="2018" name="Biosci. Biotechnol. Biochem.">
        <title>Polysaccharide hydrolase of the hadal zone amphipods Hirondellea gigas.</title>
        <authorList>
            <person name="Kobayashi H."/>
            <person name="Nagahama T."/>
            <person name="Arai W."/>
            <person name="Sasagawa Y."/>
            <person name="Umeda M."/>
            <person name="Hayashi T."/>
            <person name="Nikaido I."/>
            <person name="Watanabe H."/>
            <person name="Oguri K."/>
            <person name="Kitazato H."/>
            <person name="Fujioka K."/>
            <person name="Kido Y."/>
            <person name="Takami H."/>
        </authorList>
    </citation>
    <scope>NUCLEOTIDE SEQUENCE</scope>
    <source>
        <tissue evidence="4">Whole body</tissue>
    </source>
</reference>
<keyword evidence="1" id="KW-0479">Metal-binding</keyword>
<evidence type="ECO:0000256" key="3">
    <source>
        <dbReference type="ARBA" id="ARBA00023004"/>
    </source>
</evidence>
<dbReference type="InterPro" id="IPR014710">
    <property type="entry name" value="RmlC-like_jellyroll"/>
</dbReference>
<name>A0A2P2I7E4_9CRUS</name>
<proteinExistence type="evidence at transcript level"/>
<reference evidence="5" key="1">
    <citation type="submission" date="2017-11" db="EMBL/GenBank/DDBJ databases">
        <title>The sensing device of the deep-sea amphipod.</title>
        <authorList>
            <person name="Kobayashi H."/>
            <person name="Nagahama T."/>
            <person name="Arai W."/>
            <person name="Sasagawa Y."/>
            <person name="Umeda M."/>
            <person name="Hayashi T."/>
            <person name="Nikaido I."/>
            <person name="Watanabe H."/>
            <person name="Oguri K."/>
            <person name="Kitazato H."/>
            <person name="Fujioka K."/>
            <person name="Kido Y."/>
            <person name="Takami H."/>
        </authorList>
    </citation>
    <scope>NUCLEOTIDE SEQUENCE</scope>
    <source>
        <tissue evidence="5">Whole body</tissue>
    </source>
</reference>
<dbReference type="GO" id="GO:0016702">
    <property type="term" value="F:oxidoreductase activity, acting on single donors with incorporation of molecular oxygen, incorporation of two atoms of oxygen"/>
    <property type="evidence" value="ECO:0007669"/>
    <property type="project" value="InterPro"/>
</dbReference>
<dbReference type="CDD" id="cd20289">
    <property type="entry name" value="cupin_ADO"/>
    <property type="match status" value="1"/>
</dbReference>
<dbReference type="Gene3D" id="2.60.120.10">
    <property type="entry name" value="Jelly Rolls"/>
    <property type="match status" value="1"/>
</dbReference>
<dbReference type="PANTHER" id="PTHR22966">
    <property type="entry name" value="2-AMINOETHANETHIOL DIOXYGENASE"/>
    <property type="match status" value="1"/>
</dbReference>
<accession>A0A2P2I7E4</accession>
<dbReference type="PANTHER" id="PTHR22966:SF61">
    <property type="entry name" value="2-AMINOETHANETHIOL DIOXYGENASE"/>
    <property type="match status" value="1"/>
</dbReference>
<dbReference type="SUPFAM" id="SSF51182">
    <property type="entry name" value="RmlC-like cupins"/>
    <property type="match status" value="1"/>
</dbReference>
<dbReference type="InterPro" id="IPR011051">
    <property type="entry name" value="RmlC_Cupin_sf"/>
</dbReference>
<sequence length="241" mass="27243">MTSLIQRIGRLAIQTFSRDPSVPVNLKRSYLKQLEDMVSSVSSDDLSLDPSLLQDEPYMPTKAPVIYMLLYEDMDVNVCVFILRRGVRMPMHDHPGMFGLLKVVHGNIAVQSYTLVGETGPGDVQCAVKHPVLERNVHHPPISLTPDRENLHEIVAIDGPAAFLDILSPPYGEDTRLGIDRDCHYYRVADASSQNYSSSIDTNKIWLKRIRSAPNEFWCDEAEYRGPPLKGVIEDGWWVPR</sequence>
<dbReference type="AlphaFoldDB" id="A0A2P2I7E4"/>
<dbReference type="InterPro" id="IPR012864">
    <property type="entry name" value="PCO/ADO"/>
</dbReference>
<dbReference type="GO" id="GO:0005739">
    <property type="term" value="C:mitochondrion"/>
    <property type="evidence" value="ECO:0007669"/>
    <property type="project" value="TreeGrafter"/>
</dbReference>